<name>A0AAV5LI64_9ROSI</name>
<keyword evidence="4" id="KW-1185">Reference proteome</keyword>
<dbReference type="Proteomes" id="UP001054252">
    <property type="component" value="Unassembled WGS sequence"/>
</dbReference>
<evidence type="ECO:0000256" key="2">
    <source>
        <dbReference type="ARBA" id="ARBA00022840"/>
    </source>
</evidence>
<dbReference type="GO" id="GO:0005524">
    <property type="term" value="F:ATP binding"/>
    <property type="evidence" value="ECO:0007669"/>
    <property type="project" value="UniProtKB-KW"/>
</dbReference>
<dbReference type="InterPro" id="IPR037118">
    <property type="entry name" value="Val-tRNA_synth_C_sf"/>
</dbReference>
<accession>A0AAV5LI64</accession>
<evidence type="ECO:0000313" key="3">
    <source>
        <dbReference type="EMBL" id="GKV37021.1"/>
    </source>
</evidence>
<proteinExistence type="predicted"/>
<protein>
    <submittedName>
        <fullName evidence="3">Uncharacterized protein</fullName>
    </submittedName>
</protein>
<evidence type="ECO:0000313" key="4">
    <source>
        <dbReference type="Proteomes" id="UP001054252"/>
    </source>
</evidence>
<organism evidence="3 4">
    <name type="scientific">Rubroshorea leprosula</name>
    <dbReference type="NCBI Taxonomy" id="152421"/>
    <lineage>
        <taxon>Eukaryota</taxon>
        <taxon>Viridiplantae</taxon>
        <taxon>Streptophyta</taxon>
        <taxon>Embryophyta</taxon>
        <taxon>Tracheophyta</taxon>
        <taxon>Spermatophyta</taxon>
        <taxon>Magnoliopsida</taxon>
        <taxon>eudicotyledons</taxon>
        <taxon>Gunneridae</taxon>
        <taxon>Pentapetalae</taxon>
        <taxon>rosids</taxon>
        <taxon>malvids</taxon>
        <taxon>Malvales</taxon>
        <taxon>Dipterocarpaceae</taxon>
        <taxon>Rubroshorea</taxon>
    </lineage>
</organism>
<comment type="caution">
    <text evidence="3">The sequence shown here is derived from an EMBL/GenBank/DDBJ whole genome shotgun (WGS) entry which is preliminary data.</text>
</comment>
<keyword evidence="2" id="KW-0067">ATP-binding</keyword>
<evidence type="ECO:0000256" key="1">
    <source>
        <dbReference type="ARBA" id="ARBA00022741"/>
    </source>
</evidence>
<gene>
    <name evidence="3" type="ORF">SLEP1_g45094</name>
</gene>
<dbReference type="Gene3D" id="1.10.287.380">
    <property type="entry name" value="Valyl-tRNA synthetase, C-terminal domain"/>
    <property type="match status" value="1"/>
</dbReference>
<sequence>MVYLKVQGSLNTEAEREKLKTKMDENLKQQEKLNKIMNASGYHEKVDPKIHEENMKKLEKLMQEFEFFKEESTRLE</sequence>
<keyword evidence="1" id="KW-0547">Nucleotide-binding</keyword>
<reference evidence="3 4" key="1">
    <citation type="journal article" date="2021" name="Commun. Biol.">
        <title>The genome of Shorea leprosula (Dipterocarpaceae) highlights the ecological relevance of drought in aseasonal tropical rainforests.</title>
        <authorList>
            <person name="Ng K.K.S."/>
            <person name="Kobayashi M.J."/>
            <person name="Fawcett J.A."/>
            <person name="Hatakeyama M."/>
            <person name="Paape T."/>
            <person name="Ng C.H."/>
            <person name="Ang C.C."/>
            <person name="Tnah L.H."/>
            <person name="Lee C.T."/>
            <person name="Nishiyama T."/>
            <person name="Sese J."/>
            <person name="O'Brien M.J."/>
            <person name="Copetti D."/>
            <person name="Mohd Noor M.I."/>
            <person name="Ong R.C."/>
            <person name="Putra M."/>
            <person name="Sireger I.Z."/>
            <person name="Indrioko S."/>
            <person name="Kosugi Y."/>
            <person name="Izuno A."/>
            <person name="Isagi Y."/>
            <person name="Lee S.L."/>
            <person name="Shimizu K.K."/>
        </authorList>
    </citation>
    <scope>NUCLEOTIDE SEQUENCE [LARGE SCALE GENOMIC DNA]</scope>
    <source>
        <strain evidence="3">214</strain>
    </source>
</reference>
<dbReference type="AlphaFoldDB" id="A0AAV5LI64"/>
<dbReference type="EMBL" id="BPVZ01000120">
    <property type="protein sequence ID" value="GKV37021.1"/>
    <property type="molecule type" value="Genomic_DNA"/>
</dbReference>